<dbReference type="PROSITE" id="PS50227">
    <property type="entry name" value="G_PROTEIN_RECEP_F2_3"/>
    <property type="match status" value="1"/>
</dbReference>
<keyword evidence="14" id="KW-1185">Reference proteome</keyword>
<dbReference type="GO" id="GO:0017046">
    <property type="term" value="F:peptide hormone binding"/>
    <property type="evidence" value="ECO:0007669"/>
    <property type="project" value="TreeGrafter"/>
</dbReference>
<dbReference type="GO" id="GO:0007166">
    <property type="term" value="P:cell surface receptor signaling pathway"/>
    <property type="evidence" value="ECO:0007669"/>
    <property type="project" value="InterPro"/>
</dbReference>
<comment type="similarity">
    <text evidence="2">Belongs to the G-protein coupled receptor 2 family.</text>
</comment>
<keyword evidence="4 10" id="KW-0812">Transmembrane</keyword>
<dbReference type="AlphaFoldDB" id="A0A3R7PFT8"/>
<keyword evidence="6" id="KW-0297">G-protein coupled receptor</keyword>
<dbReference type="SUPFAM" id="SSF111418">
    <property type="entry name" value="Hormone receptor domain"/>
    <property type="match status" value="1"/>
</dbReference>
<keyword evidence="7 10" id="KW-0472">Membrane</keyword>
<dbReference type="SMART" id="SM00008">
    <property type="entry name" value="HormR"/>
    <property type="match status" value="1"/>
</dbReference>
<dbReference type="Pfam" id="PF02793">
    <property type="entry name" value="HRM"/>
    <property type="match status" value="1"/>
</dbReference>
<evidence type="ECO:0000256" key="6">
    <source>
        <dbReference type="ARBA" id="ARBA00023040"/>
    </source>
</evidence>
<dbReference type="GO" id="GO:0005886">
    <property type="term" value="C:plasma membrane"/>
    <property type="evidence" value="ECO:0007669"/>
    <property type="project" value="UniProtKB-SubCell"/>
</dbReference>
<proteinExistence type="inferred from homology"/>
<evidence type="ECO:0000256" key="4">
    <source>
        <dbReference type="ARBA" id="ARBA00022692"/>
    </source>
</evidence>
<evidence type="ECO:0000313" key="13">
    <source>
        <dbReference type="EMBL" id="ROT85796.1"/>
    </source>
</evidence>
<dbReference type="InterPro" id="IPR050332">
    <property type="entry name" value="GPCR_2"/>
</dbReference>
<feature type="transmembrane region" description="Helical" evidence="10">
    <location>
        <begin position="102"/>
        <end position="120"/>
    </location>
</feature>
<evidence type="ECO:0000259" key="12">
    <source>
        <dbReference type="PROSITE" id="PS50261"/>
    </source>
</evidence>
<dbReference type="InterPro" id="IPR000832">
    <property type="entry name" value="GPCR_2_secretin-like"/>
</dbReference>
<evidence type="ECO:0000259" key="11">
    <source>
        <dbReference type="PROSITE" id="PS50227"/>
    </source>
</evidence>
<evidence type="ECO:0000256" key="10">
    <source>
        <dbReference type="SAM" id="Phobius"/>
    </source>
</evidence>
<dbReference type="Pfam" id="PF00002">
    <property type="entry name" value="7tm_2"/>
    <property type="match status" value="1"/>
</dbReference>
<dbReference type="InterPro" id="IPR002001">
    <property type="entry name" value="GPCR_2_diuretic_rcpt"/>
</dbReference>
<reference evidence="13 14" key="1">
    <citation type="submission" date="2018-04" db="EMBL/GenBank/DDBJ databases">
        <authorList>
            <person name="Zhang X."/>
            <person name="Yuan J."/>
            <person name="Li F."/>
            <person name="Xiang J."/>
        </authorList>
    </citation>
    <scope>NUCLEOTIDE SEQUENCE [LARGE SCALE GENOMIC DNA]</scope>
    <source>
        <tissue evidence="13">Muscle</tissue>
    </source>
</reference>
<dbReference type="PROSITE" id="PS50261">
    <property type="entry name" value="G_PROTEIN_RECEP_F2_4"/>
    <property type="match status" value="1"/>
</dbReference>
<evidence type="ECO:0000256" key="3">
    <source>
        <dbReference type="ARBA" id="ARBA00022475"/>
    </source>
</evidence>
<dbReference type="GO" id="GO:0008528">
    <property type="term" value="F:G protein-coupled peptide receptor activity"/>
    <property type="evidence" value="ECO:0007669"/>
    <property type="project" value="TreeGrafter"/>
</dbReference>
<sequence length="207" mass="23297">MLGRGHNLSSLCPVTWDRVTCWPFTSPNTIVHLPCMRELNGVFYDQRDNVSRFCQSDGTWEPRSNYSACQPVVPSLHNTTDRIVAGGMRDVTLSENLATLHLLGYAVSVAALGIGLFIFIRFKDLRCVRNTIHIHLMLTYLLLDTCWLLAATSQMLTSRAGGQMFCSLVLIFHFLHLANFSWMFMEEDAKRSSYGDDASPLNLGAFL</sequence>
<keyword evidence="8 13" id="KW-0675">Receptor</keyword>
<dbReference type="EMBL" id="QCYY01000182">
    <property type="protein sequence ID" value="ROT85796.1"/>
    <property type="molecule type" value="Genomic_DNA"/>
</dbReference>
<protein>
    <submittedName>
        <fullName evidence="13">Putative diuretic hormone 44 receptor</fullName>
    </submittedName>
</protein>
<name>A0A3R7PFT8_PENVA</name>
<reference evidence="13 14" key="2">
    <citation type="submission" date="2019-01" db="EMBL/GenBank/DDBJ databases">
        <title>The decoding of complex shrimp genome reveals the adaptation for benthos swimmer, frequently molting mechanism and breeding impact on genome.</title>
        <authorList>
            <person name="Sun Y."/>
            <person name="Gao Y."/>
            <person name="Yu Y."/>
        </authorList>
    </citation>
    <scope>NUCLEOTIDE SEQUENCE [LARGE SCALE GENOMIC DNA]</scope>
    <source>
        <tissue evidence="13">Muscle</tissue>
    </source>
</reference>
<evidence type="ECO:0000256" key="1">
    <source>
        <dbReference type="ARBA" id="ARBA00004651"/>
    </source>
</evidence>
<dbReference type="Proteomes" id="UP000283509">
    <property type="component" value="Unassembled WGS sequence"/>
</dbReference>
<dbReference type="Gene3D" id="1.20.1070.10">
    <property type="entry name" value="Rhodopsin 7-helix transmembrane proteins"/>
    <property type="match status" value="1"/>
</dbReference>
<dbReference type="GO" id="GO:0007188">
    <property type="term" value="P:adenylate cyclase-modulating G protein-coupled receptor signaling pathway"/>
    <property type="evidence" value="ECO:0007669"/>
    <property type="project" value="TreeGrafter"/>
</dbReference>
<comment type="caution">
    <text evidence="13">The sequence shown here is derived from an EMBL/GenBank/DDBJ whole genome shotgun (WGS) entry which is preliminary data.</text>
</comment>
<accession>A0A3R7PFT8</accession>
<dbReference type="InterPro" id="IPR001879">
    <property type="entry name" value="GPCR_2_extracellular_dom"/>
</dbReference>
<dbReference type="PANTHER" id="PTHR45620:SF15">
    <property type="entry name" value="DIURETIC HORMONE 44 RECEPTOR 1-RELATED"/>
    <property type="match status" value="1"/>
</dbReference>
<keyword evidence="9" id="KW-0807">Transducer</keyword>
<dbReference type="PRINTS" id="PR00249">
    <property type="entry name" value="GPCRSECRETIN"/>
</dbReference>
<keyword evidence="3" id="KW-1003">Cell membrane</keyword>
<gene>
    <name evidence="13" type="ORF">C7M84_006455</name>
</gene>
<dbReference type="InterPro" id="IPR036445">
    <property type="entry name" value="GPCR_2_extracell_dom_sf"/>
</dbReference>
<dbReference type="PRINTS" id="PR01127">
    <property type="entry name" value="DIUHORMONER"/>
</dbReference>
<evidence type="ECO:0000313" key="14">
    <source>
        <dbReference type="Proteomes" id="UP000283509"/>
    </source>
</evidence>
<organism evidence="13 14">
    <name type="scientific">Penaeus vannamei</name>
    <name type="common">Whiteleg shrimp</name>
    <name type="synonym">Litopenaeus vannamei</name>
    <dbReference type="NCBI Taxonomy" id="6689"/>
    <lineage>
        <taxon>Eukaryota</taxon>
        <taxon>Metazoa</taxon>
        <taxon>Ecdysozoa</taxon>
        <taxon>Arthropoda</taxon>
        <taxon>Crustacea</taxon>
        <taxon>Multicrustacea</taxon>
        <taxon>Malacostraca</taxon>
        <taxon>Eumalacostraca</taxon>
        <taxon>Eucarida</taxon>
        <taxon>Decapoda</taxon>
        <taxon>Dendrobranchiata</taxon>
        <taxon>Penaeoidea</taxon>
        <taxon>Penaeidae</taxon>
        <taxon>Penaeus</taxon>
    </lineage>
</organism>
<evidence type="ECO:0000256" key="5">
    <source>
        <dbReference type="ARBA" id="ARBA00022989"/>
    </source>
</evidence>
<feature type="transmembrane region" description="Helical" evidence="10">
    <location>
        <begin position="162"/>
        <end position="184"/>
    </location>
</feature>
<feature type="domain" description="G-protein coupled receptors family 2 profile 1" evidence="11">
    <location>
        <begin position="12"/>
        <end position="73"/>
    </location>
</feature>
<dbReference type="InterPro" id="IPR017981">
    <property type="entry name" value="GPCR_2-like_7TM"/>
</dbReference>
<dbReference type="PANTHER" id="PTHR45620">
    <property type="entry name" value="PDF RECEPTOR-LIKE PROTEIN-RELATED"/>
    <property type="match status" value="1"/>
</dbReference>
<feature type="domain" description="G-protein coupled receptors family 2 profile 2" evidence="12">
    <location>
        <begin position="97"/>
        <end position="186"/>
    </location>
</feature>
<dbReference type="Gene3D" id="4.10.1240.10">
    <property type="entry name" value="GPCR, family 2, extracellular hormone receptor domain"/>
    <property type="match status" value="1"/>
</dbReference>
<evidence type="ECO:0000256" key="2">
    <source>
        <dbReference type="ARBA" id="ARBA00005314"/>
    </source>
</evidence>
<comment type="subcellular location">
    <subcellularLocation>
        <location evidence="1">Cell membrane</location>
        <topology evidence="1">Multi-pass membrane protein</topology>
    </subcellularLocation>
</comment>
<dbReference type="OrthoDB" id="6022368at2759"/>
<evidence type="ECO:0000256" key="8">
    <source>
        <dbReference type="ARBA" id="ARBA00023170"/>
    </source>
</evidence>
<evidence type="ECO:0000256" key="7">
    <source>
        <dbReference type="ARBA" id="ARBA00023136"/>
    </source>
</evidence>
<keyword evidence="5 10" id="KW-1133">Transmembrane helix</keyword>
<feature type="transmembrane region" description="Helical" evidence="10">
    <location>
        <begin position="132"/>
        <end position="150"/>
    </location>
</feature>
<dbReference type="GO" id="GO:0008036">
    <property type="term" value="F:diuretic hormone receptor activity"/>
    <property type="evidence" value="ECO:0007669"/>
    <property type="project" value="InterPro"/>
</dbReference>
<evidence type="ECO:0000256" key="9">
    <source>
        <dbReference type="ARBA" id="ARBA00023224"/>
    </source>
</evidence>